<evidence type="ECO:0000313" key="10">
    <source>
        <dbReference type="Proteomes" id="UP000198876"/>
    </source>
</evidence>
<protein>
    <submittedName>
        <fullName evidence="9">Multiple sugar transport system permease protein</fullName>
    </submittedName>
</protein>
<dbReference type="PANTHER" id="PTHR43005">
    <property type="entry name" value="BLR7065 PROTEIN"/>
    <property type="match status" value="1"/>
</dbReference>
<feature type="transmembrane region" description="Helical" evidence="7">
    <location>
        <begin position="31"/>
        <end position="55"/>
    </location>
</feature>
<feature type="transmembrane region" description="Helical" evidence="7">
    <location>
        <begin position="126"/>
        <end position="150"/>
    </location>
</feature>
<evidence type="ECO:0000256" key="1">
    <source>
        <dbReference type="ARBA" id="ARBA00004651"/>
    </source>
</evidence>
<dbReference type="PROSITE" id="PS50928">
    <property type="entry name" value="ABC_TM1"/>
    <property type="match status" value="1"/>
</dbReference>
<dbReference type="Gene3D" id="1.10.3720.10">
    <property type="entry name" value="MetI-like"/>
    <property type="match status" value="1"/>
</dbReference>
<dbReference type="InterPro" id="IPR000515">
    <property type="entry name" value="MetI-like"/>
</dbReference>
<dbReference type="PANTHER" id="PTHR43005:SF1">
    <property type="entry name" value="SPERMIDINE_PUTRESCINE TRANSPORT SYSTEM PERMEASE PROTEIN"/>
    <property type="match status" value="1"/>
</dbReference>
<feature type="transmembrane region" description="Helical" evidence="7">
    <location>
        <begin position="170"/>
        <end position="191"/>
    </location>
</feature>
<feature type="transmembrane region" description="Helical" evidence="7">
    <location>
        <begin position="93"/>
        <end position="114"/>
    </location>
</feature>
<dbReference type="Pfam" id="PF00528">
    <property type="entry name" value="BPD_transp_1"/>
    <property type="match status" value="1"/>
</dbReference>
<feature type="transmembrane region" description="Helical" evidence="7">
    <location>
        <begin position="285"/>
        <end position="307"/>
    </location>
</feature>
<feature type="transmembrane region" description="Helical" evidence="7">
    <location>
        <begin position="237"/>
        <end position="257"/>
    </location>
</feature>
<organism evidence="9 10">
    <name type="scientific">Halopelagius inordinatus</name>
    <dbReference type="NCBI Taxonomy" id="553467"/>
    <lineage>
        <taxon>Archaea</taxon>
        <taxon>Methanobacteriati</taxon>
        <taxon>Methanobacteriota</taxon>
        <taxon>Stenosarchaea group</taxon>
        <taxon>Halobacteria</taxon>
        <taxon>Halobacteriales</taxon>
        <taxon>Haloferacaceae</taxon>
    </lineage>
</organism>
<dbReference type="AlphaFoldDB" id="A0A1I2VFS0"/>
<dbReference type="Proteomes" id="UP000198876">
    <property type="component" value="Unassembled WGS sequence"/>
</dbReference>
<evidence type="ECO:0000256" key="2">
    <source>
        <dbReference type="ARBA" id="ARBA00022448"/>
    </source>
</evidence>
<evidence type="ECO:0000256" key="4">
    <source>
        <dbReference type="ARBA" id="ARBA00022692"/>
    </source>
</evidence>
<evidence type="ECO:0000256" key="6">
    <source>
        <dbReference type="ARBA" id="ARBA00023136"/>
    </source>
</evidence>
<accession>A0A1I2VFS0</accession>
<dbReference type="InterPro" id="IPR035906">
    <property type="entry name" value="MetI-like_sf"/>
</dbReference>
<evidence type="ECO:0000256" key="5">
    <source>
        <dbReference type="ARBA" id="ARBA00022989"/>
    </source>
</evidence>
<evidence type="ECO:0000313" key="9">
    <source>
        <dbReference type="EMBL" id="SFG86021.1"/>
    </source>
</evidence>
<keyword evidence="2 7" id="KW-0813">Transport</keyword>
<name>A0A1I2VFS0_9EURY</name>
<reference evidence="10" key="1">
    <citation type="submission" date="2016-10" db="EMBL/GenBank/DDBJ databases">
        <authorList>
            <person name="Varghese N."/>
            <person name="Submissions S."/>
        </authorList>
    </citation>
    <scope>NUCLEOTIDE SEQUENCE [LARGE SCALE GENOMIC DNA]</scope>
    <source>
        <strain evidence="10">CGMCC 1.7739</strain>
    </source>
</reference>
<sequence>MSLESETRFTTPDTRYEKLRHRLSQFANDHILLVLLGPALLVITAIFVYPVFYLFQQSLYLTIPGAVERFVGLDNFVTMFQASAFWDYFVNTLVYSFGSLAISLGSGLILALAINHVAHSRLRDAYSTLLMFSWAIPLAVVALIWKWMFTGNELGFFNMVMLDLGLISNPIAWLATPEFAMLAVTLTDAWARMPFAMLLLLAGLQSIPQHMYDAAKVDGATTFQTFRAITIQYLRPYIAIVALINWMFAFRAFAVVFPMTSGGPGTSTTIFSIHIYREGMINFNYGYASAVAVFIIGITLVVATFYVTKVMGGMEGQ</sequence>
<dbReference type="CDD" id="cd06261">
    <property type="entry name" value="TM_PBP2"/>
    <property type="match status" value="1"/>
</dbReference>
<comment type="similarity">
    <text evidence="7">Belongs to the binding-protein-dependent transport system permease family.</text>
</comment>
<keyword evidence="3" id="KW-1003">Cell membrane</keyword>
<dbReference type="SUPFAM" id="SSF161098">
    <property type="entry name" value="MetI-like"/>
    <property type="match status" value="1"/>
</dbReference>
<keyword evidence="5 7" id="KW-1133">Transmembrane helix</keyword>
<keyword evidence="4 7" id="KW-0812">Transmembrane</keyword>
<keyword evidence="9" id="KW-0762">Sugar transport</keyword>
<dbReference type="RefSeq" id="WP_218153809.1">
    <property type="nucleotide sequence ID" value="NZ_FOOQ01000005.1"/>
</dbReference>
<evidence type="ECO:0000256" key="7">
    <source>
        <dbReference type="RuleBase" id="RU363032"/>
    </source>
</evidence>
<gene>
    <name evidence="9" type="ORF">SAMN04488063_3129</name>
</gene>
<keyword evidence="10" id="KW-1185">Reference proteome</keyword>
<dbReference type="EMBL" id="FOOQ01000005">
    <property type="protein sequence ID" value="SFG86021.1"/>
    <property type="molecule type" value="Genomic_DNA"/>
</dbReference>
<evidence type="ECO:0000259" key="8">
    <source>
        <dbReference type="PROSITE" id="PS50928"/>
    </source>
</evidence>
<comment type="subcellular location">
    <subcellularLocation>
        <location evidence="1 7">Cell membrane</location>
        <topology evidence="1 7">Multi-pass membrane protein</topology>
    </subcellularLocation>
</comment>
<dbReference type="STRING" id="553467.SAMN04488063_3129"/>
<dbReference type="GO" id="GO:0005886">
    <property type="term" value="C:plasma membrane"/>
    <property type="evidence" value="ECO:0007669"/>
    <property type="project" value="UniProtKB-SubCell"/>
</dbReference>
<keyword evidence="6 7" id="KW-0472">Membrane</keyword>
<dbReference type="OrthoDB" id="45815at2157"/>
<feature type="domain" description="ABC transmembrane type-1" evidence="8">
    <location>
        <begin position="89"/>
        <end position="306"/>
    </location>
</feature>
<proteinExistence type="inferred from homology"/>
<dbReference type="GO" id="GO:0055085">
    <property type="term" value="P:transmembrane transport"/>
    <property type="evidence" value="ECO:0007669"/>
    <property type="project" value="InterPro"/>
</dbReference>
<evidence type="ECO:0000256" key="3">
    <source>
        <dbReference type="ARBA" id="ARBA00022475"/>
    </source>
</evidence>